<proteinExistence type="predicted"/>
<accession>W1Y9S0</accession>
<organism evidence="1">
    <name type="scientific">human gut metagenome</name>
    <dbReference type="NCBI Taxonomy" id="408170"/>
    <lineage>
        <taxon>unclassified sequences</taxon>
        <taxon>metagenomes</taxon>
        <taxon>organismal metagenomes</taxon>
    </lineage>
</organism>
<name>W1Y9S0_9ZZZZ</name>
<dbReference type="AlphaFoldDB" id="W1Y9S0"/>
<gene>
    <name evidence="1" type="ORF">Q604_UNBC07453G0001</name>
</gene>
<sequence length="38" mass="4529">IIRILESFVPYHDDLQYKVELDKANQKLQTVKKQLKSV</sequence>
<protein>
    <submittedName>
        <fullName evidence="1">Uncharacterized protein</fullName>
    </submittedName>
</protein>
<comment type="caution">
    <text evidence="1">The sequence shown here is derived from an EMBL/GenBank/DDBJ whole genome shotgun (WGS) entry which is preliminary data.</text>
</comment>
<reference evidence="1" key="1">
    <citation type="submission" date="2013-12" db="EMBL/GenBank/DDBJ databases">
        <title>A Varibaculum cambriense genome reconstructed from a premature infant gut community with otherwise low bacterial novelty that shifts toward anaerobic metabolism during the third week of life.</title>
        <authorList>
            <person name="Brown C.T."/>
            <person name="Sharon I."/>
            <person name="Thomas B.C."/>
            <person name="Castelle C.J."/>
            <person name="Morowitz M.J."/>
            <person name="Banfield J.F."/>
        </authorList>
    </citation>
    <scope>NUCLEOTIDE SEQUENCE</scope>
</reference>
<dbReference type="EMBL" id="AZMM01007453">
    <property type="protein sequence ID" value="ETJ38435.1"/>
    <property type="molecule type" value="Genomic_DNA"/>
</dbReference>
<feature type="non-terminal residue" evidence="1">
    <location>
        <position position="1"/>
    </location>
</feature>
<evidence type="ECO:0000313" key="1">
    <source>
        <dbReference type="EMBL" id="ETJ38435.1"/>
    </source>
</evidence>